<organism evidence="2 3">
    <name type="scientific">Stieleria marina</name>
    <dbReference type="NCBI Taxonomy" id="1930275"/>
    <lineage>
        <taxon>Bacteria</taxon>
        <taxon>Pseudomonadati</taxon>
        <taxon>Planctomycetota</taxon>
        <taxon>Planctomycetia</taxon>
        <taxon>Pirellulales</taxon>
        <taxon>Pirellulaceae</taxon>
        <taxon>Stieleria</taxon>
    </lineage>
</organism>
<keyword evidence="3" id="KW-1185">Reference proteome</keyword>
<dbReference type="InterPro" id="IPR010131">
    <property type="entry name" value="MdtP/NodT-like"/>
</dbReference>
<dbReference type="EMBL" id="CP036526">
    <property type="protein sequence ID" value="QDT12527.1"/>
    <property type="molecule type" value="Genomic_DNA"/>
</dbReference>
<gene>
    <name evidence="2" type="ORF">K239x_45370</name>
</gene>
<evidence type="ECO:0000313" key="3">
    <source>
        <dbReference type="Proteomes" id="UP000319817"/>
    </source>
</evidence>
<dbReference type="PROSITE" id="PS51257">
    <property type="entry name" value="PROKAR_LIPOPROTEIN"/>
    <property type="match status" value="1"/>
</dbReference>
<keyword evidence="1" id="KW-0175">Coiled coil</keyword>
<proteinExistence type="predicted"/>
<sequence length="975" mass="108026">MTSFTRPAPVLAIASIVAMGLFAGCHRQYYRKQADMEAHALIREKSAHTARPAPAPARIDIDRRSRMFNPFDLDFQPMPIDDPASHRYMQCVDGRRGYPMWEAAGVTNSVESPDWWEFLPLNEDGVLVLNAETAVQIALLHSPDYQEQLEELYLSALDVSSERFQFDTQFFGGASAFLTGSGDRRTDTGVRSTTFEIGPNSNGRRDLALQRSLATGGELIAGVANSIVWELSGPSAQSATTVLDFSLIQPLLRGAGRDRVMERLTRAERSLLANVRSFERYRRSFYLNITIGRGTESTVRRSGGVFGVGLGGFNGLGGGFAGLNGSGNAGVGGGGGVPQAGGFFGLLQDQLQIQNLEENIARLSENLLVLENTLIELLTTIPDDPEAIIRQRLQVAQAKSALLNAQSQLVSRQAAYQGSLDGFVGDLGLPPYICIKIEDPILEQFELIDRNLRSRREQLIKVRNAVGEINVALLQETESDVDPATGLPESKLDWSSSIGEKMSLLQESIEPLSAFNKKLIDDDLPRIRKDIELLTESVPERKEQNENLVELYRLERDNICTLLNVKELDESIFEIGELDTLRDRLSKDYEKLLKRLNSYTARIAKLEASMTKFTSTQAGDGTPYDRARRLRDEIILFSQDLLADMGDDVLALQLIQARARTESVILPEVEIDPATAFEIARKNRRDWANARASLVDAWRLIEFNADDLESSLDIVFTGDVQNVGNNPLSLRGSTGRLRAGLQWDAPITRLQERNTYRQSLIEYEQAKRSYYGFEDGIWQLLRGQVRQLQSNRVNFELGRQSVRIAAAQIELNEDIRSFRDARGLSSGPTAARDTISALSDLLNSQNSLLNIFVNYEVVRRGLDFDLGTMELTPEGLWIDPGKLSTDELLALPGTTNDGLIDGDCSDCCIKIKLPPEEPRFNQQAEQIINVSDVPVSTVPFTSMPNSNVPISNHSIGELPPGDISGYSVGVPVIQE</sequence>
<reference evidence="2 3" key="1">
    <citation type="submission" date="2019-02" db="EMBL/GenBank/DDBJ databases">
        <title>Deep-cultivation of Planctomycetes and their phenomic and genomic characterization uncovers novel biology.</title>
        <authorList>
            <person name="Wiegand S."/>
            <person name="Jogler M."/>
            <person name="Boedeker C."/>
            <person name="Pinto D."/>
            <person name="Vollmers J."/>
            <person name="Rivas-Marin E."/>
            <person name="Kohn T."/>
            <person name="Peeters S.H."/>
            <person name="Heuer A."/>
            <person name="Rast P."/>
            <person name="Oberbeckmann S."/>
            <person name="Bunk B."/>
            <person name="Jeske O."/>
            <person name="Meyerdierks A."/>
            <person name="Storesund J.E."/>
            <person name="Kallscheuer N."/>
            <person name="Luecker S."/>
            <person name="Lage O.M."/>
            <person name="Pohl T."/>
            <person name="Merkel B.J."/>
            <person name="Hornburger P."/>
            <person name="Mueller R.-W."/>
            <person name="Bruemmer F."/>
            <person name="Labrenz M."/>
            <person name="Spormann A.M."/>
            <person name="Op den Camp H."/>
            <person name="Overmann J."/>
            <person name="Amann R."/>
            <person name="Jetten M.S.M."/>
            <person name="Mascher T."/>
            <person name="Medema M.H."/>
            <person name="Devos D.P."/>
            <person name="Kaster A.-K."/>
            <person name="Ovreas L."/>
            <person name="Rohde M."/>
            <person name="Galperin M.Y."/>
            <person name="Jogler C."/>
        </authorList>
    </citation>
    <scope>NUCLEOTIDE SEQUENCE [LARGE SCALE GENOMIC DNA]</scope>
    <source>
        <strain evidence="2 3">K23_9</strain>
    </source>
</reference>
<dbReference type="PANTHER" id="PTHR30203:SF33">
    <property type="entry name" value="BLR4455 PROTEIN"/>
    <property type="match status" value="1"/>
</dbReference>
<evidence type="ECO:0000313" key="2">
    <source>
        <dbReference type="EMBL" id="QDT12527.1"/>
    </source>
</evidence>
<dbReference type="RefSeq" id="WP_419189246.1">
    <property type="nucleotide sequence ID" value="NZ_CP036526.1"/>
</dbReference>
<accession>A0A517NZG7</accession>
<evidence type="ECO:0008006" key="4">
    <source>
        <dbReference type="Google" id="ProtNLM"/>
    </source>
</evidence>
<dbReference type="Gene3D" id="1.20.1600.10">
    <property type="entry name" value="Outer membrane efflux proteins (OEP)"/>
    <property type="match status" value="2"/>
</dbReference>
<feature type="coiled-coil region" evidence="1">
    <location>
        <begin position="582"/>
        <end position="609"/>
    </location>
</feature>
<evidence type="ECO:0000256" key="1">
    <source>
        <dbReference type="SAM" id="Coils"/>
    </source>
</evidence>
<dbReference type="SUPFAM" id="SSF56954">
    <property type="entry name" value="Outer membrane efflux proteins (OEP)"/>
    <property type="match status" value="1"/>
</dbReference>
<dbReference type="PANTHER" id="PTHR30203">
    <property type="entry name" value="OUTER MEMBRANE CATION EFFLUX PROTEIN"/>
    <property type="match status" value="1"/>
</dbReference>
<name>A0A517NZG7_9BACT</name>
<dbReference type="Proteomes" id="UP000319817">
    <property type="component" value="Chromosome"/>
</dbReference>
<feature type="coiled-coil region" evidence="1">
    <location>
        <begin position="346"/>
        <end position="373"/>
    </location>
</feature>
<dbReference type="AlphaFoldDB" id="A0A517NZG7"/>
<protein>
    <recommendedName>
        <fullName evidence="4">Outer membrane efflux protein</fullName>
    </recommendedName>
</protein>